<keyword evidence="2" id="KW-1185">Reference proteome</keyword>
<protein>
    <submittedName>
        <fullName evidence="1">Uncharacterized protein</fullName>
    </submittedName>
</protein>
<organism evidence="1 2">
    <name type="scientific">Desulfocicer vacuolatum DSM 3385</name>
    <dbReference type="NCBI Taxonomy" id="1121400"/>
    <lineage>
        <taxon>Bacteria</taxon>
        <taxon>Pseudomonadati</taxon>
        <taxon>Thermodesulfobacteriota</taxon>
        <taxon>Desulfobacteria</taxon>
        <taxon>Desulfobacterales</taxon>
        <taxon>Desulfobacteraceae</taxon>
        <taxon>Desulfocicer</taxon>
    </lineage>
</organism>
<evidence type="ECO:0000313" key="1">
    <source>
        <dbReference type="EMBL" id="SMD10606.1"/>
    </source>
</evidence>
<sequence>MSEDGVLPEYLPPLIKISYDMGRYYYMAHENHVKLM</sequence>
<dbReference type="STRING" id="1121400.SAMN02746065_13515"/>
<name>A0A1W2EMU0_9BACT</name>
<proteinExistence type="predicted"/>
<dbReference type="EMBL" id="FWXY01000035">
    <property type="protein sequence ID" value="SMD10606.1"/>
    <property type="molecule type" value="Genomic_DNA"/>
</dbReference>
<dbReference type="AlphaFoldDB" id="A0A1W2EMU0"/>
<reference evidence="1 2" key="1">
    <citation type="submission" date="2017-04" db="EMBL/GenBank/DDBJ databases">
        <authorList>
            <person name="Afonso C.L."/>
            <person name="Miller P.J."/>
            <person name="Scott M.A."/>
            <person name="Spackman E."/>
            <person name="Goraichik I."/>
            <person name="Dimitrov K.M."/>
            <person name="Suarez D.L."/>
            <person name="Swayne D.E."/>
        </authorList>
    </citation>
    <scope>NUCLEOTIDE SEQUENCE [LARGE SCALE GENOMIC DNA]</scope>
    <source>
        <strain evidence="1 2">DSM 3385</strain>
    </source>
</reference>
<dbReference type="Proteomes" id="UP000192418">
    <property type="component" value="Unassembled WGS sequence"/>
</dbReference>
<accession>A0A1W2EMU0</accession>
<gene>
    <name evidence="1" type="ORF">SAMN02746065_13515</name>
</gene>
<evidence type="ECO:0000313" key="2">
    <source>
        <dbReference type="Proteomes" id="UP000192418"/>
    </source>
</evidence>